<evidence type="ECO:0000313" key="2">
    <source>
        <dbReference type="Proteomes" id="UP001321473"/>
    </source>
</evidence>
<dbReference type="EMBL" id="JARKHS020025986">
    <property type="protein sequence ID" value="KAK8766808.1"/>
    <property type="molecule type" value="Genomic_DNA"/>
</dbReference>
<comment type="caution">
    <text evidence="1">The sequence shown here is derived from an EMBL/GenBank/DDBJ whole genome shotgun (WGS) entry which is preliminary data.</text>
</comment>
<dbReference type="AlphaFoldDB" id="A0AAQ4DWG8"/>
<accession>A0AAQ4DWG8</accession>
<protein>
    <submittedName>
        <fullName evidence="1">Uncharacterized protein</fullName>
    </submittedName>
</protein>
<reference evidence="1 2" key="1">
    <citation type="journal article" date="2023" name="Arcadia Sci">
        <title>De novo assembly of a long-read Amblyomma americanum tick genome.</title>
        <authorList>
            <person name="Chou S."/>
            <person name="Poskanzer K.E."/>
            <person name="Rollins M."/>
            <person name="Thuy-Boun P.S."/>
        </authorList>
    </citation>
    <scope>NUCLEOTIDE SEQUENCE [LARGE SCALE GENOMIC DNA]</scope>
    <source>
        <strain evidence="1">F_SG_1</strain>
        <tissue evidence="1">Salivary glands</tissue>
    </source>
</reference>
<organism evidence="1 2">
    <name type="scientific">Amblyomma americanum</name>
    <name type="common">Lone star tick</name>
    <dbReference type="NCBI Taxonomy" id="6943"/>
    <lineage>
        <taxon>Eukaryota</taxon>
        <taxon>Metazoa</taxon>
        <taxon>Ecdysozoa</taxon>
        <taxon>Arthropoda</taxon>
        <taxon>Chelicerata</taxon>
        <taxon>Arachnida</taxon>
        <taxon>Acari</taxon>
        <taxon>Parasitiformes</taxon>
        <taxon>Ixodida</taxon>
        <taxon>Ixodoidea</taxon>
        <taxon>Ixodidae</taxon>
        <taxon>Amblyomminae</taxon>
        <taxon>Amblyomma</taxon>
    </lineage>
</organism>
<sequence>MNVLFAWPEDDLIELDEFEMNLGFHHVDTNTAGKKHAMAFKPSGDFVFGIVQEGVVSLPAPYETKCDNYSRYLHISNYRVRYSKEVDLRQNTSTDDVTECGCTSLHSIANGQFGDLCVYSSHLSFGPRYEE</sequence>
<gene>
    <name evidence="1" type="ORF">V5799_006409</name>
</gene>
<name>A0AAQ4DWG8_AMBAM</name>
<keyword evidence="2" id="KW-1185">Reference proteome</keyword>
<dbReference type="Proteomes" id="UP001321473">
    <property type="component" value="Unassembled WGS sequence"/>
</dbReference>
<evidence type="ECO:0000313" key="1">
    <source>
        <dbReference type="EMBL" id="KAK8766808.1"/>
    </source>
</evidence>
<proteinExistence type="predicted"/>